<protein>
    <submittedName>
        <fullName evidence="4">Kelch domain-containing protein</fullName>
    </submittedName>
</protein>
<dbReference type="InterPro" id="IPR015915">
    <property type="entry name" value="Kelch-typ_b-propeller"/>
</dbReference>
<dbReference type="PANTHER" id="PTHR46260">
    <property type="entry name" value="RING-TYPE DOMAIN-CONTAINING PROTEIN"/>
    <property type="match status" value="1"/>
</dbReference>
<dbReference type="SUPFAM" id="SSF117281">
    <property type="entry name" value="Kelch motif"/>
    <property type="match status" value="2"/>
</dbReference>
<evidence type="ECO:0000256" key="1">
    <source>
        <dbReference type="ARBA" id="ARBA00022441"/>
    </source>
</evidence>
<sequence>MIDPIEYYDLVASGCFCMDCINITEDPLHMILKDAYASKDVEQHSCETPLFFIIPKCDSRENLIRHQIYGDIVLTPMNYCFNPIDESVKMIKKLPDYYEKTNCLFVDNYLFVFNGFHEQENKDHVCKYDMEKNIWTPNIFPRYMAVRIDSITLKHPTDSAKAIQLGGYKKNGEAFLSNKMYDFVNYQRYSYPVIPFIDSYKIETGVSLHNGLFLFSKAPDNKGIIFDPRIKGRDSLLFDLPLMNNRENFSVTKNFESIFITGGECLNNSSINGNAISDDILEIDSRMLRIRHCGKMMTGRKMHCTFAYHNELYVLCGRTPNPTDMKKIHIYDLKKGTWRESKNIMPKAVDVNCCAFNENYFE</sequence>
<name>A0A0N4Z001_PARTI</name>
<proteinExistence type="predicted"/>
<organism evidence="3 4">
    <name type="scientific">Parastrongyloides trichosuri</name>
    <name type="common">Possum-specific nematode worm</name>
    <dbReference type="NCBI Taxonomy" id="131310"/>
    <lineage>
        <taxon>Eukaryota</taxon>
        <taxon>Metazoa</taxon>
        <taxon>Ecdysozoa</taxon>
        <taxon>Nematoda</taxon>
        <taxon>Chromadorea</taxon>
        <taxon>Rhabditida</taxon>
        <taxon>Tylenchina</taxon>
        <taxon>Panagrolaimomorpha</taxon>
        <taxon>Strongyloidoidea</taxon>
        <taxon>Strongyloididae</taxon>
        <taxon>Parastrongyloides</taxon>
    </lineage>
</organism>
<keyword evidence="3" id="KW-1185">Reference proteome</keyword>
<dbReference type="AlphaFoldDB" id="A0A0N4Z001"/>
<dbReference type="WBParaSite" id="PTRK_0000003300.1">
    <property type="protein sequence ID" value="PTRK_0000003300.1"/>
    <property type="gene ID" value="PTRK_0000003300"/>
</dbReference>
<evidence type="ECO:0000313" key="4">
    <source>
        <dbReference type="WBParaSite" id="PTRK_0000003300.1"/>
    </source>
</evidence>
<dbReference type="STRING" id="131310.A0A0N4Z001"/>
<dbReference type="PANTHER" id="PTHR46260:SF3">
    <property type="entry name" value="RING-TYPE DOMAIN-CONTAINING PROTEIN"/>
    <property type="match status" value="1"/>
</dbReference>
<dbReference type="Gene3D" id="2.120.10.80">
    <property type="entry name" value="Kelch-type beta propeller"/>
    <property type="match status" value="2"/>
</dbReference>
<reference evidence="4" key="1">
    <citation type="submission" date="2017-02" db="UniProtKB">
        <authorList>
            <consortium name="WormBaseParasite"/>
        </authorList>
    </citation>
    <scope>IDENTIFICATION</scope>
</reference>
<keyword evidence="1" id="KW-0880">Kelch repeat</keyword>
<evidence type="ECO:0000256" key="2">
    <source>
        <dbReference type="ARBA" id="ARBA00022737"/>
    </source>
</evidence>
<dbReference type="Proteomes" id="UP000038045">
    <property type="component" value="Unplaced"/>
</dbReference>
<dbReference type="InterPro" id="IPR051746">
    <property type="entry name" value="Kelch_domain_containing_8"/>
</dbReference>
<evidence type="ECO:0000313" key="3">
    <source>
        <dbReference type="Proteomes" id="UP000038045"/>
    </source>
</evidence>
<keyword evidence="2" id="KW-0677">Repeat</keyword>
<accession>A0A0N4Z001</accession>